<name>A0A931EZP4_9ACTN</name>
<dbReference type="AlphaFoldDB" id="A0A931EZP4"/>
<reference evidence="4" key="1">
    <citation type="submission" date="2020-11" db="EMBL/GenBank/DDBJ databases">
        <title>Whole-genome analyses of Nonomuraea sp. K274.</title>
        <authorList>
            <person name="Veyisoglu A."/>
        </authorList>
    </citation>
    <scope>NUCLEOTIDE SEQUENCE</scope>
    <source>
        <strain evidence="4">K274</strain>
    </source>
</reference>
<keyword evidence="1" id="KW-0304">Gas vesicle</keyword>
<evidence type="ECO:0000313" key="4">
    <source>
        <dbReference type="EMBL" id="MBF8185423.1"/>
    </source>
</evidence>
<dbReference type="Proteomes" id="UP000605361">
    <property type="component" value="Unassembled WGS sequence"/>
</dbReference>
<dbReference type="EMBL" id="JADOGI010000013">
    <property type="protein sequence ID" value="MBF8185423.1"/>
    <property type="molecule type" value="Genomic_DNA"/>
</dbReference>
<accession>A0A931EZP4</accession>
<evidence type="ECO:0000313" key="5">
    <source>
        <dbReference type="Proteomes" id="UP000605361"/>
    </source>
</evidence>
<protein>
    <submittedName>
        <fullName evidence="4">GvpL/GvpF family gas vesicle protein</fullName>
    </submittedName>
</protein>
<sequence length="106" mass="11674">MPGTAYLKRRQASLRGREQARRLAVTRAEEIHAALSSLAAASRRHRAQDPQLSGRDDWMLLNGAYLVDEGRDEEFAAMASTLGGDGVDLRLTGPWAPYSFTILETS</sequence>
<evidence type="ECO:0000256" key="1">
    <source>
        <dbReference type="ARBA" id="ARBA00022987"/>
    </source>
</evidence>
<comment type="subcellular location">
    <subcellularLocation>
        <location evidence="2">Gas vesicle</location>
    </subcellularLocation>
</comment>
<dbReference type="PANTHER" id="PTHR36852">
    <property type="entry name" value="PROTEIN GVPL 2"/>
    <property type="match status" value="1"/>
</dbReference>
<organism evidence="4 5">
    <name type="scientific">Nonomuraea cypriaca</name>
    <dbReference type="NCBI Taxonomy" id="1187855"/>
    <lineage>
        <taxon>Bacteria</taxon>
        <taxon>Bacillati</taxon>
        <taxon>Actinomycetota</taxon>
        <taxon>Actinomycetes</taxon>
        <taxon>Streptosporangiales</taxon>
        <taxon>Streptosporangiaceae</taxon>
        <taxon>Nonomuraea</taxon>
    </lineage>
</organism>
<dbReference type="GO" id="GO:0031411">
    <property type="term" value="C:gas vesicle"/>
    <property type="evidence" value="ECO:0007669"/>
    <property type="project" value="UniProtKB-SubCell"/>
</dbReference>
<dbReference type="InterPro" id="IPR009430">
    <property type="entry name" value="GvpL/GvpF"/>
</dbReference>
<dbReference type="PANTHER" id="PTHR36852:SF1">
    <property type="entry name" value="PROTEIN GVPL 2"/>
    <property type="match status" value="1"/>
</dbReference>
<proteinExistence type="inferred from homology"/>
<keyword evidence="5" id="KW-1185">Reference proteome</keyword>
<evidence type="ECO:0000256" key="2">
    <source>
        <dbReference type="ARBA" id="ARBA00035108"/>
    </source>
</evidence>
<comment type="caution">
    <text evidence="4">The sequence shown here is derived from an EMBL/GenBank/DDBJ whole genome shotgun (WGS) entry which is preliminary data.</text>
</comment>
<comment type="similarity">
    <text evidence="3">Belongs to the gas vesicle GvpF/GvpL family.</text>
</comment>
<gene>
    <name evidence="4" type="ORF">ITP53_06660</name>
</gene>
<dbReference type="Pfam" id="PF06386">
    <property type="entry name" value="GvpL_GvpF"/>
    <property type="match status" value="1"/>
</dbReference>
<dbReference type="GO" id="GO:0031412">
    <property type="term" value="P:gas vesicle organization"/>
    <property type="evidence" value="ECO:0007669"/>
    <property type="project" value="InterPro"/>
</dbReference>
<evidence type="ECO:0000256" key="3">
    <source>
        <dbReference type="ARBA" id="ARBA00035643"/>
    </source>
</evidence>